<dbReference type="SMART" id="SM00422">
    <property type="entry name" value="HTH_MERR"/>
    <property type="match status" value="1"/>
</dbReference>
<evidence type="ECO:0000256" key="1">
    <source>
        <dbReference type="ARBA" id="ARBA00023125"/>
    </source>
</evidence>
<dbReference type="EMBL" id="CP043732">
    <property type="protein sequence ID" value="QMU96323.1"/>
    <property type="molecule type" value="Genomic_DNA"/>
</dbReference>
<dbReference type="PANTHER" id="PTHR30204:SF58">
    <property type="entry name" value="HTH-TYPE TRANSCRIPTIONAL REGULATOR YFMP"/>
    <property type="match status" value="1"/>
</dbReference>
<dbReference type="PROSITE" id="PS50937">
    <property type="entry name" value="HTH_MERR_2"/>
    <property type="match status" value="1"/>
</dbReference>
<sequence length="96" mass="10927">MTDRDPATPLYGIAVAADLAEVPEATLRLYERRGLLTPFRSDGGTRRYSDDDIDRLRRVAELRDAGVNLAGIGRVLELEDENGDLRRELEEERRTR</sequence>
<accession>A0A7D8AD17</accession>
<dbReference type="Pfam" id="PF13411">
    <property type="entry name" value="MerR_1"/>
    <property type="match status" value="1"/>
</dbReference>
<reference evidence="3 4" key="1">
    <citation type="journal article" date="2020" name="Front. Microbiol.">
        <title>Design of Bacterial Strain-Specific qPCR Assays Using NGS Data and Publicly Available Resources and Its Application to Track Biocontrol Strains.</title>
        <authorList>
            <person name="Hernandez I."/>
            <person name="Sant C."/>
            <person name="Martinez R."/>
            <person name="Fernandez C."/>
        </authorList>
    </citation>
    <scope>NUCLEOTIDE SEQUENCE [LARGE SCALE GENOMIC DNA]</scope>
    <source>
        <strain evidence="3 4">B24</strain>
    </source>
</reference>
<evidence type="ECO:0000313" key="4">
    <source>
        <dbReference type="Proteomes" id="UP000515708"/>
    </source>
</evidence>
<dbReference type="Proteomes" id="UP000515708">
    <property type="component" value="Chromosome"/>
</dbReference>
<dbReference type="AlphaFoldDB" id="A0A7D8AD17"/>
<feature type="domain" description="HTH merR-type" evidence="2">
    <location>
        <begin position="10"/>
        <end position="78"/>
    </location>
</feature>
<organism evidence="3 4">
    <name type="scientific">Microbacterium esteraromaticum</name>
    <dbReference type="NCBI Taxonomy" id="57043"/>
    <lineage>
        <taxon>Bacteria</taxon>
        <taxon>Bacillati</taxon>
        <taxon>Actinomycetota</taxon>
        <taxon>Actinomycetes</taxon>
        <taxon>Micrococcales</taxon>
        <taxon>Microbacteriaceae</taxon>
        <taxon>Microbacterium</taxon>
    </lineage>
</organism>
<dbReference type="InterPro" id="IPR047057">
    <property type="entry name" value="MerR_fam"/>
</dbReference>
<keyword evidence="1" id="KW-0238">DNA-binding</keyword>
<dbReference type="SUPFAM" id="SSF46955">
    <property type="entry name" value="Putative DNA-binding domain"/>
    <property type="match status" value="1"/>
</dbReference>
<dbReference type="RefSeq" id="WP_182254581.1">
    <property type="nucleotide sequence ID" value="NZ_CP043732.1"/>
</dbReference>
<proteinExistence type="predicted"/>
<dbReference type="InterPro" id="IPR009061">
    <property type="entry name" value="DNA-bd_dom_put_sf"/>
</dbReference>
<dbReference type="InterPro" id="IPR000551">
    <property type="entry name" value="MerR-type_HTH_dom"/>
</dbReference>
<evidence type="ECO:0000259" key="2">
    <source>
        <dbReference type="PROSITE" id="PS50937"/>
    </source>
</evidence>
<protein>
    <submittedName>
        <fullName evidence="3">MerR family transcriptional regulator</fullName>
    </submittedName>
</protein>
<evidence type="ECO:0000313" key="3">
    <source>
        <dbReference type="EMBL" id="QMU96323.1"/>
    </source>
</evidence>
<dbReference type="PRINTS" id="PR00040">
    <property type="entry name" value="HTHMERR"/>
</dbReference>
<name>A0A7D8AD17_9MICO</name>
<dbReference type="GO" id="GO:0003677">
    <property type="term" value="F:DNA binding"/>
    <property type="evidence" value="ECO:0007669"/>
    <property type="project" value="UniProtKB-KW"/>
</dbReference>
<dbReference type="PANTHER" id="PTHR30204">
    <property type="entry name" value="REDOX-CYCLING DRUG-SENSING TRANSCRIPTIONAL ACTIVATOR SOXR"/>
    <property type="match status" value="1"/>
</dbReference>
<dbReference type="Gene3D" id="1.10.1660.10">
    <property type="match status" value="1"/>
</dbReference>
<gene>
    <name evidence="3" type="ORF">FVO59_03200</name>
</gene>
<dbReference type="GO" id="GO:0003700">
    <property type="term" value="F:DNA-binding transcription factor activity"/>
    <property type="evidence" value="ECO:0007669"/>
    <property type="project" value="InterPro"/>
</dbReference>